<organism evidence="1">
    <name type="scientific">Arundo donax</name>
    <name type="common">Giant reed</name>
    <name type="synonym">Donax arundinaceus</name>
    <dbReference type="NCBI Taxonomy" id="35708"/>
    <lineage>
        <taxon>Eukaryota</taxon>
        <taxon>Viridiplantae</taxon>
        <taxon>Streptophyta</taxon>
        <taxon>Embryophyta</taxon>
        <taxon>Tracheophyta</taxon>
        <taxon>Spermatophyta</taxon>
        <taxon>Magnoliopsida</taxon>
        <taxon>Liliopsida</taxon>
        <taxon>Poales</taxon>
        <taxon>Poaceae</taxon>
        <taxon>PACMAD clade</taxon>
        <taxon>Arundinoideae</taxon>
        <taxon>Arundineae</taxon>
        <taxon>Arundo</taxon>
    </lineage>
</organism>
<reference evidence="1" key="2">
    <citation type="journal article" date="2015" name="Data Brief">
        <title>Shoot transcriptome of the giant reed, Arundo donax.</title>
        <authorList>
            <person name="Barrero R.A."/>
            <person name="Guerrero F.D."/>
            <person name="Moolhuijzen P."/>
            <person name="Goolsby J.A."/>
            <person name="Tidwell J."/>
            <person name="Bellgard S.E."/>
            <person name="Bellgard M.I."/>
        </authorList>
    </citation>
    <scope>NUCLEOTIDE SEQUENCE</scope>
    <source>
        <tissue evidence="1">Shoot tissue taken approximately 20 cm above the soil surface</tissue>
    </source>
</reference>
<evidence type="ECO:0000313" key="1">
    <source>
        <dbReference type="EMBL" id="JAE38438.1"/>
    </source>
</evidence>
<sequence length="36" mass="4030">MHANNIRSQRAKVCIPDFPLDVVALICFHSAHTNIP</sequence>
<proteinExistence type="predicted"/>
<dbReference type="EMBL" id="GBRH01159458">
    <property type="protein sequence ID" value="JAE38438.1"/>
    <property type="molecule type" value="Transcribed_RNA"/>
</dbReference>
<name>A0A0A9HZU3_ARUDO</name>
<protein>
    <submittedName>
        <fullName evidence="1">Uncharacterized protein</fullName>
    </submittedName>
</protein>
<dbReference type="AlphaFoldDB" id="A0A0A9HZU3"/>
<reference evidence="1" key="1">
    <citation type="submission" date="2014-09" db="EMBL/GenBank/DDBJ databases">
        <authorList>
            <person name="Magalhaes I.L.F."/>
            <person name="Oliveira U."/>
            <person name="Santos F.R."/>
            <person name="Vidigal T.H.D.A."/>
            <person name="Brescovit A.D."/>
            <person name="Santos A.J."/>
        </authorList>
    </citation>
    <scope>NUCLEOTIDE SEQUENCE</scope>
    <source>
        <tissue evidence="1">Shoot tissue taken approximately 20 cm above the soil surface</tissue>
    </source>
</reference>
<accession>A0A0A9HZU3</accession>